<proteinExistence type="predicted"/>
<dbReference type="Pfam" id="PF12686">
    <property type="entry name" value="DUF3800"/>
    <property type="match status" value="1"/>
</dbReference>
<gene>
    <name evidence="1" type="ORF">A2799_01590</name>
</gene>
<organism evidence="1 2">
    <name type="scientific">Candidatus Roizmanbacteria bacterium RIFCSPHIGHO2_01_FULL_39_24</name>
    <dbReference type="NCBI Taxonomy" id="1802032"/>
    <lineage>
        <taxon>Bacteria</taxon>
        <taxon>Candidatus Roizmaniibacteriota</taxon>
    </lineage>
</organism>
<name>A0A1F7GLM7_9BACT</name>
<dbReference type="InterPro" id="IPR024524">
    <property type="entry name" value="DUF3800"/>
</dbReference>
<sequence length="209" mass="24857">MVYVFLDESGDLGFKKSSSTWFLFTVAITPDKRALERVVKRIRRTLRKKHKNLGELHAYHADSATRRRVLQEISSLKDIHIVCVILNKKKVYIDLQNQKNYLYNYTANILLDRLCNKKTLKTNELIELYVDRKDTNKKLQEKFIIYISEAMNKRRLGAFSIKLHKSNENKSLQAVDFISWAIFRKYERGDYEFYEIIKAKIIDEKILFP</sequence>
<accession>A0A1F7GLM7</accession>
<dbReference type="EMBL" id="MFZH01000007">
    <property type="protein sequence ID" value="OGK19704.1"/>
    <property type="molecule type" value="Genomic_DNA"/>
</dbReference>
<comment type="caution">
    <text evidence="1">The sequence shown here is derived from an EMBL/GenBank/DDBJ whole genome shotgun (WGS) entry which is preliminary data.</text>
</comment>
<dbReference type="Proteomes" id="UP000176850">
    <property type="component" value="Unassembled WGS sequence"/>
</dbReference>
<dbReference type="AlphaFoldDB" id="A0A1F7GLM7"/>
<evidence type="ECO:0000313" key="1">
    <source>
        <dbReference type="EMBL" id="OGK19704.1"/>
    </source>
</evidence>
<reference evidence="1 2" key="1">
    <citation type="journal article" date="2016" name="Nat. Commun.">
        <title>Thousands of microbial genomes shed light on interconnected biogeochemical processes in an aquifer system.</title>
        <authorList>
            <person name="Anantharaman K."/>
            <person name="Brown C.T."/>
            <person name="Hug L.A."/>
            <person name="Sharon I."/>
            <person name="Castelle C.J."/>
            <person name="Probst A.J."/>
            <person name="Thomas B.C."/>
            <person name="Singh A."/>
            <person name="Wilkins M.J."/>
            <person name="Karaoz U."/>
            <person name="Brodie E.L."/>
            <person name="Williams K.H."/>
            <person name="Hubbard S.S."/>
            <person name="Banfield J.F."/>
        </authorList>
    </citation>
    <scope>NUCLEOTIDE SEQUENCE [LARGE SCALE GENOMIC DNA]</scope>
</reference>
<evidence type="ECO:0008006" key="3">
    <source>
        <dbReference type="Google" id="ProtNLM"/>
    </source>
</evidence>
<evidence type="ECO:0000313" key="2">
    <source>
        <dbReference type="Proteomes" id="UP000176850"/>
    </source>
</evidence>
<protein>
    <recommendedName>
        <fullName evidence="3">DUF3800 domain-containing protein</fullName>
    </recommendedName>
</protein>